<name>W2TEP9_NECAM</name>
<keyword evidence="3" id="KW-1185">Reference proteome</keyword>
<dbReference type="EMBL" id="KI659468">
    <property type="protein sequence ID" value="ETN79487.1"/>
    <property type="molecule type" value="Genomic_DNA"/>
</dbReference>
<dbReference type="AlphaFoldDB" id="W2TEP9"/>
<dbReference type="KEGG" id="nai:NECAME_02605"/>
<proteinExistence type="predicted"/>
<reference evidence="3" key="1">
    <citation type="journal article" date="2014" name="Nat. Genet.">
        <title>Genome of the human hookworm Necator americanus.</title>
        <authorList>
            <person name="Tang Y.T."/>
            <person name="Gao X."/>
            <person name="Rosa B.A."/>
            <person name="Abubucker S."/>
            <person name="Hallsworth-Pepin K."/>
            <person name="Martin J."/>
            <person name="Tyagi R."/>
            <person name="Heizer E."/>
            <person name="Zhang X."/>
            <person name="Bhonagiri-Palsikar V."/>
            <person name="Minx P."/>
            <person name="Warren W.C."/>
            <person name="Wang Q."/>
            <person name="Zhan B."/>
            <person name="Hotez P.J."/>
            <person name="Sternberg P.W."/>
            <person name="Dougall A."/>
            <person name="Gaze S.T."/>
            <person name="Mulvenna J."/>
            <person name="Sotillo J."/>
            <person name="Ranganathan S."/>
            <person name="Rabelo E.M."/>
            <person name="Wilson R.K."/>
            <person name="Felgner P.L."/>
            <person name="Bethony J."/>
            <person name="Hawdon J.M."/>
            <person name="Gasser R.B."/>
            <person name="Loukas A."/>
            <person name="Mitreva M."/>
        </authorList>
    </citation>
    <scope>NUCLEOTIDE SEQUENCE [LARGE SCALE GENOMIC DNA]</scope>
</reference>
<accession>W2TEP9</accession>
<organism evidence="2 3">
    <name type="scientific">Necator americanus</name>
    <name type="common">Human hookworm</name>
    <dbReference type="NCBI Taxonomy" id="51031"/>
    <lineage>
        <taxon>Eukaryota</taxon>
        <taxon>Metazoa</taxon>
        <taxon>Ecdysozoa</taxon>
        <taxon>Nematoda</taxon>
        <taxon>Chromadorea</taxon>
        <taxon>Rhabditida</taxon>
        <taxon>Rhabditina</taxon>
        <taxon>Rhabditomorpha</taxon>
        <taxon>Strongyloidea</taxon>
        <taxon>Ancylostomatidae</taxon>
        <taxon>Bunostominae</taxon>
        <taxon>Necator</taxon>
    </lineage>
</organism>
<gene>
    <name evidence="2" type="ORF">NECAME_02605</name>
</gene>
<evidence type="ECO:0000313" key="3">
    <source>
        <dbReference type="Proteomes" id="UP000053676"/>
    </source>
</evidence>
<keyword evidence="1" id="KW-1133">Transmembrane helix</keyword>
<dbReference type="Proteomes" id="UP000053676">
    <property type="component" value="Unassembled WGS sequence"/>
</dbReference>
<evidence type="ECO:0000256" key="1">
    <source>
        <dbReference type="SAM" id="Phobius"/>
    </source>
</evidence>
<evidence type="ECO:0000313" key="2">
    <source>
        <dbReference type="EMBL" id="ETN79487.1"/>
    </source>
</evidence>
<keyword evidence="1" id="KW-0472">Membrane</keyword>
<protein>
    <submittedName>
        <fullName evidence="2">Uncharacterized protein</fullName>
    </submittedName>
</protein>
<feature type="transmembrane region" description="Helical" evidence="1">
    <location>
        <begin position="57"/>
        <end position="74"/>
    </location>
</feature>
<keyword evidence="1" id="KW-0812">Transmembrane</keyword>
<sequence>MTSLRLLAVLLALIGLTTAITCYYGYREKQIFPCQLYMHAIFKTFVRKMSASPMKKMAIRFVAAAMISAILRRYW</sequence>
<feature type="transmembrane region" description="Helical" evidence="1">
    <location>
        <begin position="6"/>
        <end position="26"/>
    </location>
</feature>